<dbReference type="InterPro" id="IPR044668">
    <property type="entry name" value="PuuD-like"/>
</dbReference>
<evidence type="ECO:0000256" key="2">
    <source>
        <dbReference type="ARBA" id="ARBA00052718"/>
    </source>
</evidence>
<protein>
    <recommendedName>
        <fullName evidence="5">gamma-glutamyl-gamma-aminobutyrate hydrolase</fullName>
        <ecNumber evidence="5">3.5.1.94</ecNumber>
    </recommendedName>
</protein>
<dbReference type="NCBIfam" id="NF008471">
    <property type="entry name" value="PRK11366.1"/>
    <property type="match status" value="1"/>
</dbReference>
<dbReference type="AlphaFoldDB" id="A0AA50KNQ1"/>
<evidence type="ECO:0000256" key="5">
    <source>
        <dbReference type="ARBA" id="ARBA00066788"/>
    </source>
</evidence>
<dbReference type="Proteomes" id="UP001223802">
    <property type="component" value="Chromosome"/>
</dbReference>
<keyword evidence="7" id="KW-1185">Reference proteome</keyword>
<evidence type="ECO:0000256" key="4">
    <source>
        <dbReference type="ARBA" id="ARBA00060634"/>
    </source>
</evidence>
<evidence type="ECO:0000313" key="7">
    <source>
        <dbReference type="Proteomes" id="UP001223802"/>
    </source>
</evidence>
<dbReference type="PANTHER" id="PTHR43235:SF1">
    <property type="entry name" value="GLUTAMINE AMIDOTRANSFERASE PB2B2.05-RELATED"/>
    <property type="match status" value="1"/>
</dbReference>
<dbReference type="FunFam" id="3.40.50.880:FF:000030">
    <property type="entry name" value="Gamma-glutamyl-gamma-aminobutyrate hydrolase PuuD"/>
    <property type="match status" value="1"/>
</dbReference>
<evidence type="ECO:0000256" key="3">
    <source>
        <dbReference type="ARBA" id="ARBA00055068"/>
    </source>
</evidence>
<organism evidence="6 7">
    <name type="scientific">Oceanimonas pelagia</name>
    <dbReference type="NCBI Taxonomy" id="3028314"/>
    <lineage>
        <taxon>Bacteria</taxon>
        <taxon>Pseudomonadati</taxon>
        <taxon>Pseudomonadota</taxon>
        <taxon>Gammaproteobacteria</taxon>
        <taxon>Aeromonadales</taxon>
        <taxon>Aeromonadaceae</taxon>
        <taxon>Oceanimonas</taxon>
    </lineage>
</organism>
<comment type="function">
    <text evidence="3">Involved in the breakdown of putrescine via hydrolysis of the gamma-glutamyl linkage of gamma-glutamyl-gamma-aminobutyrate.</text>
</comment>
<keyword evidence="6" id="KW-0378">Hydrolase</keyword>
<evidence type="ECO:0000313" key="6">
    <source>
        <dbReference type="EMBL" id="WMC11205.1"/>
    </source>
</evidence>
<dbReference type="InterPro" id="IPR011697">
    <property type="entry name" value="Peptidase_C26"/>
</dbReference>
<dbReference type="GO" id="GO:0005829">
    <property type="term" value="C:cytosol"/>
    <property type="evidence" value="ECO:0007669"/>
    <property type="project" value="TreeGrafter"/>
</dbReference>
<dbReference type="EC" id="3.5.1.94" evidence="5"/>
<comment type="pathway">
    <text evidence="4">Amine and polyamine degradation; putrescine degradation; 4-aminobutanoate from putrescine: step 4/4.</text>
</comment>
<dbReference type="RefSeq" id="WP_306762452.1">
    <property type="nucleotide sequence ID" value="NZ_CP118224.1"/>
</dbReference>
<dbReference type="CDD" id="cd01745">
    <property type="entry name" value="GATase1_2"/>
    <property type="match status" value="1"/>
</dbReference>
<dbReference type="SUPFAM" id="SSF52317">
    <property type="entry name" value="Class I glutamine amidotransferase-like"/>
    <property type="match status" value="1"/>
</dbReference>
<dbReference type="Gene3D" id="3.40.50.880">
    <property type="match status" value="1"/>
</dbReference>
<sequence>MVHIFNKPWVGVILCRQQLGPHPGLVVQQKYLDAIVAAGAVPVPLVHQLGEDEQALAAMLARLDGIVLTGSYSNMEPHHYGETGEEPHTDAGRDRLSLQLIAAAQTMKLPLFGICRGFQEMVVASGGRLHRRLHETGLFAEHRENKELPLEMQYAPAHDIQPVAGGLLAQLAGEGVQQVNSLHMQGVKALGPGVRMEATAPDGLVEAISLPDHPFALGVQWHPEWHSRDNALSRALFDGLVAACRDHARAREAV</sequence>
<evidence type="ECO:0000256" key="1">
    <source>
        <dbReference type="ARBA" id="ARBA00011083"/>
    </source>
</evidence>
<dbReference type="PANTHER" id="PTHR43235">
    <property type="entry name" value="GLUTAMINE AMIDOTRANSFERASE PB2B2.05-RELATED"/>
    <property type="match status" value="1"/>
</dbReference>
<comment type="catalytic activity">
    <reaction evidence="2">
        <text>4-(gamma-L-glutamylamino)butanoate + H2O = 4-aminobutanoate + L-glutamate</text>
        <dbReference type="Rhea" id="RHEA:19737"/>
        <dbReference type="ChEBI" id="CHEBI:15377"/>
        <dbReference type="ChEBI" id="CHEBI:29985"/>
        <dbReference type="ChEBI" id="CHEBI:58800"/>
        <dbReference type="ChEBI" id="CHEBI:59888"/>
        <dbReference type="EC" id="3.5.1.94"/>
    </reaction>
</comment>
<dbReference type="PROSITE" id="PS51273">
    <property type="entry name" value="GATASE_TYPE_1"/>
    <property type="match status" value="1"/>
</dbReference>
<reference evidence="6 7" key="1">
    <citation type="submission" date="2023-02" db="EMBL/GenBank/DDBJ databases">
        <title>Complete genome sequence of a novel bacterium Oceanimonas sp. NTOU-MSR1 isolated from marine coast sediment.</title>
        <authorList>
            <person name="Yang H.-T."/>
            <person name="Chen Y.-L."/>
            <person name="Ho Y.-N."/>
        </authorList>
    </citation>
    <scope>NUCLEOTIDE SEQUENCE [LARGE SCALE GENOMIC DNA]</scope>
    <source>
        <strain evidence="6 7">NTOU-MSR1</strain>
    </source>
</reference>
<dbReference type="EMBL" id="CP118224">
    <property type="protein sequence ID" value="WMC11205.1"/>
    <property type="molecule type" value="Genomic_DNA"/>
</dbReference>
<proteinExistence type="inferred from homology"/>
<dbReference type="Pfam" id="PF07722">
    <property type="entry name" value="Peptidase_C26"/>
    <property type="match status" value="1"/>
</dbReference>
<dbReference type="KEGG" id="ope:PU634_02245"/>
<dbReference type="GO" id="GO:0033969">
    <property type="term" value="F:gamma-glutamyl-gamma-aminobutyrate hydrolase activity"/>
    <property type="evidence" value="ECO:0007669"/>
    <property type="project" value="UniProtKB-EC"/>
</dbReference>
<accession>A0AA50KNQ1</accession>
<dbReference type="InterPro" id="IPR029062">
    <property type="entry name" value="Class_I_gatase-like"/>
</dbReference>
<name>A0AA50KNQ1_9GAMM</name>
<dbReference type="GO" id="GO:0006598">
    <property type="term" value="P:polyamine catabolic process"/>
    <property type="evidence" value="ECO:0007669"/>
    <property type="project" value="TreeGrafter"/>
</dbReference>
<gene>
    <name evidence="6" type="primary">puuD</name>
    <name evidence="6" type="ORF">PU634_02245</name>
</gene>
<comment type="similarity">
    <text evidence="1">Belongs to the peptidase C26 family.</text>
</comment>